<feature type="region of interest" description="Disordered" evidence="2">
    <location>
        <begin position="1"/>
        <end position="41"/>
    </location>
</feature>
<dbReference type="eggNOG" id="COG3266">
    <property type="taxonomic scope" value="Bacteria"/>
</dbReference>
<sequence length="955" mass="104648">MAFAQGKDRNSATGHDSAARRSRPPASGETPHRPLEALQSTVGNAGVVQMLRRAGHLWAEGADRHGPGCGYQEQSARAPEVQRSAAHDVLRGPGRPMDEDTRSEMESRLGADFSDVRLHNDATARRSAAELGARAYTSGSHVVIGEGGGDKHTLAHELTHVVQQRQGPVAGTDNGTGLRVSDPSDHFERAAEANARAVMSGPVPERPESAEEAGSPGRAGARGSVQRAVTVGDDVYSDSGKRADAEPDHEKLWAHVEAVGWERAARVDMLGDAAETAGLLQAELGRKRLDGEFRDTLLGGAREAAAAIREEVLRAVQRQELIDEATNEAEDMEVDEDEEMEVGAGGHDSSGLKEQIRELTRQQAETLHRLVGDAEALQIQLNRARDQVKTAKQAESINNAADWSDDLRSDLQGEALRADSQLNFPRHEEGMQRQLAKWVNDKGAGSNPEGKSHPVFGRKAHNQGYPQVDQLYDGLYGWVAQKPERHREKEIAHQVKGNKEIEIRLDLMLAKILRWVQSSKELIGVLDGVSVIDRSADQILQLRQVLGQSPGAIASLDTMKLTGFAPFQVAHLQSVIRRSPAELQTLDTQPFTGLTPQQIVKLQEIFARSPEKRYQELVEQLETGIVDGDAYGTYRNYFDIDLAEERASARTPELAAARPLTGIATQFDGNMLAVLTKPDKYSMRDKVVVLHDVTEYFYHVRHAAETLGSNLIPEVTDDEVMTTTLINKDGSRAIGSLTKGTDKDNPLKLLSRDEDDPSTKLARLHNVPVWVGQSETASRIMKIGKLAGADNQELEAAAWALFAFWRLDYDHTVEWGYHTLHEVLDMAHNFGVEYNMLNRDRGLRKFQPGALSRELENWRAHFAQEMGRLTAAVADHDGRAASAGLPALGSDLGRLQGMMSAMEKIDSPLTKAERNEDPDLPAMLREYALVCQEAIALYRQICGTLAAGAPATQGA</sequence>
<keyword evidence="4" id="KW-0614">Plasmid</keyword>
<geneLocation type="plasmid" evidence="4 5">
    <name>pSCL4</name>
</geneLocation>
<keyword evidence="1" id="KW-0175">Coiled coil</keyword>
<dbReference type="RefSeq" id="WP_003963147.1">
    <property type="nucleotide sequence ID" value="NZ_CM000914.1"/>
</dbReference>
<feature type="region of interest" description="Disordered" evidence="2">
    <location>
        <begin position="324"/>
        <end position="352"/>
    </location>
</feature>
<feature type="region of interest" description="Disordered" evidence="2">
    <location>
        <begin position="65"/>
        <end position="84"/>
    </location>
</feature>
<dbReference type="OrthoDB" id="9153660at2"/>
<feature type="compositionally biased region" description="Basic and acidic residues" evidence="2">
    <location>
        <begin position="1"/>
        <end position="10"/>
    </location>
</feature>
<dbReference type="GeneID" id="93733670"/>
<dbReference type="Pfam" id="PF13699">
    <property type="entry name" value="eCIS_core"/>
    <property type="match status" value="1"/>
</dbReference>
<feature type="region of interest" description="Disordered" evidence="2">
    <location>
        <begin position="441"/>
        <end position="460"/>
    </location>
</feature>
<dbReference type="AlphaFoldDB" id="D5SJD0"/>
<keyword evidence="5" id="KW-1185">Reference proteome</keyword>
<name>D5SJD0_STRCL</name>
<dbReference type="EMBL" id="CM000914">
    <property type="protein sequence ID" value="EFG04023.2"/>
    <property type="molecule type" value="Genomic_DNA"/>
</dbReference>
<accession>D5SJD0</accession>
<dbReference type="InterPro" id="IPR025295">
    <property type="entry name" value="eCIS_core_dom"/>
</dbReference>
<feature type="domain" description="eCIS core" evidence="3">
    <location>
        <begin position="96"/>
        <end position="167"/>
    </location>
</feature>
<feature type="compositionally biased region" description="Low complexity" evidence="2">
    <location>
        <begin position="212"/>
        <end position="224"/>
    </location>
</feature>
<evidence type="ECO:0000256" key="1">
    <source>
        <dbReference type="SAM" id="Coils"/>
    </source>
</evidence>
<feature type="coiled-coil region" evidence="1">
    <location>
        <begin position="367"/>
        <end position="394"/>
    </location>
</feature>
<evidence type="ECO:0000313" key="5">
    <source>
        <dbReference type="Proteomes" id="UP000002357"/>
    </source>
</evidence>
<evidence type="ECO:0000256" key="2">
    <source>
        <dbReference type="SAM" id="MobiDB-lite"/>
    </source>
</evidence>
<reference evidence="4 5" key="1">
    <citation type="journal article" date="2010" name="Genome Biol. Evol.">
        <title>The sequence of a 1.8-mb bacterial linear plasmid reveals a rich evolutionary reservoir of secondary metabolic pathways.</title>
        <authorList>
            <person name="Medema M.H."/>
            <person name="Trefzer A."/>
            <person name="Kovalchuk A."/>
            <person name="van den Berg M."/>
            <person name="Mueller U."/>
            <person name="Heijne W."/>
            <person name="Wu L."/>
            <person name="Alam M.T."/>
            <person name="Ronning C.M."/>
            <person name="Nierman W.C."/>
            <person name="Bovenberg R.A.L."/>
            <person name="Breitling R."/>
            <person name="Takano E."/>
        </authorList>
    </citation>
    <scope>NUCLEOTIDE SEQUENCE [LARGE SCALE GENOMIC DNA]</scope>
    <source>
        <strain evidence="5">ATCC 27064 / DSM 738 / JCM 4710 / NBRC 13307 / NCIMB 12785 / NRRL 3585 / VKM Ac-602</strain>
        <plasmid evidence="4">pSCL4</plasmid>
    </source>
</reference>
<feature type="compositionally biased region" description="Acidic residues" evidence="2">
    <location>
        <begin position="324"/>
        <end position="341"/>
    </location>
</feature>
<dbReference type="Proteomes" id="UP000002357">
    <property type="component" value="Plasmid pSCL4"/>
</dbReference>
<protein>
    <recommendedName>
        <fullName evidence="3">eCIS core domain-containing protein</fullName>
    </recommendedName>
</protein>
<evidence type="ECO:0000313" key="4">
    <source>
        <dbReference type="EMBL" id="EFG04023.2"/>
    </source>
</evidence>
<organism evidence="4 5">
    <name type="scientific">Streptomyces clavuligerus</name>
    <dbReference type="NCBI Taxonomy" id="1901"/>
    <lineage>
        <taxon>Bacteria</taxon>
        <taxon>Bacillati</taxon>
        <taxon>Actinomycetota</taxon>
        <taxon>Actinomycetes</taxon>
        <taxon>Kitasatosporales</taxon>
        <taxon>Streptomycetaceae</taxon>
        <taxon>Streptomyces</taxon>
    </lineage>
</organism>
<evidence type="ECO:0000259" key="3">
    <source>
        <dbReference type="Pfam" id="PF13699"/>
    </source>
</evidence>
<gene>
    <name evidence="4" type="ORF">SCLAV_p0534</name>
</gene>
<proteinExistence type="predicted"/>
<feature type="region of interest" description="Disordered" evidence="2">
    <location>
        <begin position="196"/>
        <end position="247"/>
    </location>
</feature>